<protein>
    <recommendedName>
        <fullName evidence="5">Sulfatase N-terminal domain-containing protein</fullName>
    </recommendedName>
</protein>
<dbReference type="PANTHER" id="PTHR42693">
    <property type="entry name" value="ARYLSULFATASE FAMILY MEMBER"/>
    <property type="match status" value="1"/>
</dbReference>
<gene>
    <name evidence="6" type="ORF">METZ01_LOCUS231767</name>
</gene>
<comment type="similarity">
    <text evidence="1">Belongs to the sulfatase family.</text>
</comment>
<dbReference type="PANTHER" id="PTHR42693:SF53">
    <property type="entry name" value="ENDO-4-O-SULFATASE"/>
    <property type="match status" value="1"/>
</dbReference>
<proteinExistence type="inferred from homology"/>
<evidence type="ECO:0000256" key="4">
    <source>
        <dbReference type="ARBA" id="ARBA00022837"/>
    </source>
</evidence>
<reference evidence="6" key="1">
    <citation type="submission" date="2018-05" db="EMBL/GenBank/DDBJ databases">
        <authorList>
            <person name="Lanie J.A."/>
            <person name="Ng W.-L."/>
            <person name="Kazmierczak K.M."/>
            <person name="Andrzejewski T.M."/>
            <person name="Davidsen T.M."/>
            <person name="Wayne K.J."/>
            <person name="Tettelin H."/>
            <person name="Glass J.I."/>
            <person name="Rusch D."/>
            <person name="Podicherti R."/>
            <person name="Tsui H.-C.T."/>
            <person name="Winkler M.E."/>
        </authorList>
    </citation>
    <scope>NUCLEOTIDE SEQUENCE</scope>
</reference>
<organism evidence="6">
    <name type="scientific">marine metagenome</name>
    <dbReference type="NCBI Taxonomy" id="408172"/>
    <lineage>
        <taxon>unclassified sequences</taxon>
        <taxon>metagenomes</taxon>
        <taxon>ecological metagenomes</taxon>
    </lineage>
</organism>
<sequence length="362" mass="39957">MTLAMVCLLPMLAQGKPNILIILADDLGYGDLSCYGAKDLKSPHLDTLMASGMRFDAFYANCPVCSPTRAALLSGTYPDLVGVPGVIRTSPQGNWGWLSPKAVLLPVPLKAAGYHTAIVGKWHLGLESPNTPNDRGFDFFKGFLCDMIDDYYKHRRHGINYFRENQKEIDPPGHATDLFSRWAVDYLNKRKDKKQPFFLYLAYNAPHTPIQPPPDWLAKVKAREKNIAEPRAKLVALIEHMDDGIGKVIATLKANGQYENTLIIFSSDNGGQLNVGARCGNHRGGKQDMYEGGLKVPTCAVWPGRILPGTRSHLAGLSMDFYPTACAVAGANVPSYVEGVNLLPTFLGKPQKLERDMIFVRR</sequence>
<dbReference type="SUPFAM" id="SSF53649">
    <property type="entry name" value="Alkaline phosphatase-like"/>
    <property type="match status" value="1"/>
</dbReference>
<dbReference type="InterPro" id="IPR024607">
    <property type="entry name" value="Sulfatase_CS"/>
</dbReference>
<dbReference type="Pfam" id="PF00884">
    <property type="entry name" value="Sulfatase"/>
    <property type="match status" value="1"/>
</dbReference>
<keyword evidence="4" id="KW-0106">Calcium</keyword>
<evidence type="ECO:0000256" key="1">
    <source>
        <dbReference type="ARBA" id="ARBA00008779"/>
    </source>
</evidence>
<keyword evidence="2" id="KW-0479">Metal-binding</keyword>
<dbReference type="EMBL" id="UINC01057592">
    <property type="protein sequence ID" value="SVB78913.1"/>
    <property type="molecule type" value="Genomic_DNA"/>
</dbReference>
<dbReference type="Gene3D" id="3.40.720.10">
    <property type="entry name" value="Alkaline Phosphatase, subunit A"/>
    <property type="match status" value="1"/>
</dbReference>
<feature type="non-terminal residue" evidence="6">
    <location>
        <position position="362"/>
    </location>
</feature>
<dbReference type="AlphaFoldDB" id="A0A382GWH6"/>
<dbReference type="GO" id="GO:0046872">
    <property type="term" value="F:metal ion binding"/>
    <property type="evidence" value="ECO:0007669"/>
    <property type="project" value="UniProtKB-KW"/>
</dbReference>
<evidence type="ECO:0000256" key="3">
    <source>
        <dbReference type="ARBA" id="ARBA00022801"/>
    </source>
</evidence>
<evidence type="ECO:0000259" key="5">
    <source>
        <dbReference type="Pfam" id="PF00884"/>
    </source>
</evidence>
<dbReference type="InterPro" id="IPR017850">
    <property type="entry name" value="Alkaline_phosphatase_core_sf"/>
</dbReference>
<dbReference type="InterPro" id="IPR050738">
    <property type="entry name" value="Sulfatase"/>
</dbReference>
<dbReference type="PROSITE" id="PS00149">
    <property type="entry name" value="SULFATASE_2"/>
    <property type="match status" value="1"/>
</dbReference>
<dbReference type="InterPro" id="IPR000917">
    <property type="entry name" value="Sulfatase_N"/>
</dbReference>
<feature type="domain" description="Sulfatase N-terminal" evidence="5">
    <location>
        <begin position="17"/>
        <end position="330"/>
    </location>
</feature>
<evidence type="ECO:0000256" key="2">
    <source>
        <dbReference type="ARBA" id="ARBA00022723"/>
    </source>
</evidence>
<accession>A0A382GWH6</accession>
<name>A0A382GWH6_9ZZZZ</name>
<keyword evidence="3" id="KW-0378">Hydrolase</keyword>
<evidence type="ECO:0000313" key="6">
    <source>
        <dbReference type="EMBL" id="SVB78913.1"/>
    </source>
</evidence>
<dbReference type="GO" id="GO:0004065">
    <property type="term" value="F:arylsulfatase activity"/>
    <property type="evidence" value="ECO:0007669"/>
    <property type="project" value="TreeGrafter"/>
</dbReference>